<feature type="compositionally biased region" description="Low complexity" evidence="6">
    <location>
        <begin position="112"/>
        <end position="125"/>
    </location>
</feature>
<protein>
    <recommendedName>
        <fullName evidence="7">BZIP domain-containing protein</fullName>
    </recommendedName>
</protein>
<keyword evidence="4" id="KW-0539">Nucleus</keyword>
<dbReference type="SMART" id="SM00338">
    <property type="entry name" value="BRLZ"/>
    <property type="match status" value="1"/>
</dbReference>
<keyword evidence="2" id="KW-0805">Transcription regulation</keyword>
<dbReference type="InterPro" id="IPR046347">
    <property type="entry name" value="bZIP_sf"/>
</dbReference>
<evidence type="ECO:0000256" key="6">
    <source>
        <dbReference type="SAM" id="MobiDB-lite"/>
    </source>
</evidence>
<sequence>MSQITADDAPLITSISPSDSAWDHCPPPYSGSAMNSFGWSYYPLPPSPPVSVGSNTTDSPGHTCKMLGSRATPDAVCEKEQQLCLPTHEVFDFPEVQIVSSPSPSVSPPPSKSSQSSISIDSGVPMAKLSSPPVASAAKRQRTCGERITTKDFVPPDVSGLSKREARLVKNRAAAFLSRQRKREEFEAMEIRVKELEEENVRLQAIAKRGSTYDELLSEIEQLRACLSASEKRGRELSAELSRRSMNDAHVKKENYEHSLTPVSPSASLPTHSHQRSGASLGLMQVLLCTLPSLLSMSPRSLPTTYAIPQSDSSVLHSSCNVDYNTIIPSEFEWAPHPEGGAVMNLGFGDLGKLSSSAGSSSPRKLEIHSQAIRVLGGFDISFDASPVNDGKIQVWIHPSQSNHVNSNRDHRRAPPTSAPMWFDSATNNYGPAFSAASSFSSSSTPASSFVPFANDFDLDPFMHTKFGLDEADMSYGSGGPAFGHHASDPTFEHIPGFMSGPRSDFAKPRVRIATRNLPAIGMEGDWEVSAC</sequence>
<feature type="coiled-coil region" evidence="5">
    <location>
        <begin position="179"/>
        <end position="233"/>
    </location>
</feature>
<evidence type="ECO:0000256" key="2">
    <source>
        <dbReference type="ARBA" id="ARBA00023015"/>
    </source>
</evidence>
<dbReference type="GO" id="GO:0005634">
    <property type="term" value="C:nucleus"/>
    <property type="evidence" value="ECO:0007669"/>
    <property type="project" value="UniProtKB-SubCell"/>
</dbReference>
<keyword evidence="5" id="KW-0175">Coiled coil</keyword>
<dbReference type="STRING" id="1314800.A0A1B7ND68"/>
<dbReference type="PANTHER" id="PTHR19304">
    <property type="entry name" value="CYCLIC-AMP RESPONSE ELEMENT BINDING PROTEIN"/>
    <property type="match status" value="1"/>
</dbReference>
<evidence type="ECO:0000256" key="1">
    <source>
        <dbReference type="ARBA" id="ARBA00004123"/>
    </source>
</evidence>
<reference evidence="8 9" key="1">
    <citation type="submission" date="2016-06" db="EMBL/GenBank/DDBJ databases">
        <title>Comparative genomics of the ectomycorrhizal sister species Rhizopogon vinicolor and Rhizopogon vesiculosus (Basidiomycota: Boletales) reveals a divergence of the mating type B locus.</title>
        <authorList>
            <consortium name="DOE Joint Genome Institute"/>
            <person name="Mujic A.B."/>
            <person name="Kuo A."/>
            <person name="Tritt A."/>
            <person name="Lipzen A."/>
            <person name="Chen C."/>
            <person name="Johnson J."/>
            <person name="Sharma A."/>
            <person name="Barry K."/>
            <person name="Grigoriev I.V."/>
            <person name="Spatafora J.W."/>
        </authorList>
    </citation>
    <scope>NUCLEOTIDE SEQUENCE [LARGE SCALE GENOMIC DNA]</scope>
    <source>
        <strain evidence="8 9">AM-OR11-026</strain>
    </source>
</reference>
<evidence type="ECO:0000256" key="5">
    <source>
        <dbReference type="SAM" id="Coils"/>
    </source>
</evidence>
<dbReference type="CDD" id="cd14812">
    <property type="entry name" value="bZIP_u3"/>
    <property type="match status" value="1"/>
</dbReference>
<proteinExistence type="predicted"/>
<dbReference type="PROSITE" id="PS50217">
    <property type="entry name" value="BZIP"/>
    <property type="match status" value="1"/>
</dbReference>
<dbReference type="SUPFAM" id="SSF57959">
    <property type="entry name" value="Leucine zipper domain"/>
    <property type="match status" value="1"/>
</dbReference>
<dbReference type="InterPro" id="IPR004827">
    <property type="entry name" value="bZIP"/>
</dbReference>
<accession>A0A1B7ND68</accession>
<organism evidence="8 9">
    <name type="scientific">Rhizopogon vinicolor AM-OR11-026</name>
    <dbReference type="NCBI Taxonomy" id="1314800"/>
    <lineage>
        <taxon>Eukaryota</taxon>
        <taxon>Fungi</taxon>
        <taxon>Dikarya</taxon>
        <taxon>Basidiomycota</taxon>
        <taxon>Agaricomycotina</taxon>
        <taxon>Agaricomycetes</taxon>
        <taxon>Agaricomycetidae</taxon>
        <taxon>Boletales</taxon>
        <taxon>Suillineae</taxon>
        <taxon>Rhizopogonaceae</taxon>
        <taxon>Rhizopogon</taxon>
    </lineage>
</organism>
<evidence type="ECO:0000313" key="8">
    <source>
        <dbReference type="EMBL" id="OAX42796.1"/>
    </source>
</evidence>
<dbReference type="OrthoDB" id="674948at2759"/>
<evidence type="ECO:0000313" key="9">
    <source>
        <dbReference type="Proteomes" id="UP000092154"/>
    </source>
</evidence>
<keyword evidence="9" id="KW-1185">Reference proteome</keyword>
<dbReference type="Gene3D" id="1.20.5.170">
    <property type="match status" value="1"/>
</dbReference>
<feature type="domain" description="BZIP" evidence="7">
    <location>
        <begin position="161"/>
        <end position="204"/>
    </location>
</feature>
<feature type="region of interest" description="Disordered" evidence="6">
    <location>
        <begin position="100"/>
        <end position="142"/>
    </location>
</feature>
<dbReference type="InterPro" id="IPR051027">
    <property type="entry name" value="bZIP_transcription_factors"/>
</dbReference>
<name>A0A1B7ND68_9AGAM</name>
<gene>
    <name evidence="8" type="ORF">K503DRAFT_796846</name>
</gene>
<dbReference type="AlphaFoldDB" id="A0A1B7ND68"/>
<evidence type="ECO:0000256" key="4">
    <source>
        <dbReference type="ARBA" id="ARBA00023242"/>
    </source>
</evidence>
<evidence type="ECO:0000256" key="3">
    <source>
        <dbReference type="ARBA" id="ARBA00023163"/>
    </source>
</evidence>
<dbReference type="InParanoid" id="A0A1B7ND68"/>
<dbReference type="Pfam" id="PF00170">
    <property type="entry name" value="bZIP_1"/>
    <property type="match status" value="1"/>
</dbReference>
<comment type="subcellular location">
    <subcellularLocation>
        <location evidence="1">Nucleus</location>
    </subcellularLocation>
</comment>
<keyword evidence="3" id="KW-0804">Transcription</keyword>
<dbReference type="EMBL" id="KV448149">
    <property type="protein sequence ID" value="OAX42796.1"/>
    <property type="molecule type" value="Genomic_DNA"/>
</dbReference>
<evidence type="ECO:0000259" key="7">
    <source>
        <dbReference type="PROSITE" id="PS50217"/>
    </source>
</evidence>
<dbReference type="Proteomes" id="UP000092154">
    <property type="component" value="Unassembled WGS sequence"/>
</dbReference>
<dbReference type="GO" id="GO:0003700">
    <property type="term" value="F:DNA-binding transcription factor activity"/>
    <property type="evidence" value="ECO:0007669"/>
    <property type="project" value="InterPro"/>
</dbReference>